<keyword evidence="9" id="KW-0460">Magnesium</keyword>
<evidence type="ECO:0000256" key="2">
    <source>
        <dbReference type="ARBA" id="ARBA00004760"/>
    </source>
</evidence>
<proteinExistence type="inferred from homology"/>
<gene>
    <name evidence="15" type="ORF">LAZ67_14001183</name>
</gene>
<evidence type="ECO:0000256" key="10">
    <source>
        <dbReference type="ARBA" id="ARBA00022919"/>
    </source>
</evidence>
<dbReference type="InterPro" id="IPR005135">
    <property type="entry name" value="Endo/exonuclease/phosphatase"/>
</dbReference>
<keyword evidence="7" id="KW-0479">Metal-binding</keyword>
<dbReference type="EMBL" id="CP092876">
    <property type="protein sequence ID" value="UYV76565.1"/>
    <property type="molecule type" value="Genomic_DNA"/>
</dbReference>
<comment type="subcellular location">
    <subcellularLocation>
        <location evidence="1">Membrane</location>
        <topology evidence="1">Multi-pass membrane protein</topology>
    </subcellularLocation>
</comment>
<evidence type="ECO:0000256" key="8">
    <source>
        <dbReference type="ARBA" id="ARBA00022801"/>
    </source>
</evidence>
<feature type="domain" description="Endonuclease/exonuclease/phosphatase" evidence="14">
    <location>
        <begin position="50"/>
        <end position="312"/>
    </location>
</feature>
<reference evidence="15 16" key="1">
    <citation type="submission" date="2022-01" db="EMBL/GenBank/DDBJ databases">
        <title>A chromosomal length assembly of Cordylochernes scorpioides.</title>
        <authorList>
            <person name="Zeh D."/>
            <person name="Zeh J."/>
        </authorList>
    </citation>
    <scope>NUCLEOTIDE SEQUENCE [LARGE SCALE GENOMIC DNA]</scope>
    <source>
        <strain evidence="15">IN4F17</strain>
        <tissue evidence="15">Whole Body</tissue>
    </source>
</reference>
<sequence length="360" mass="39533">MAPDSCKSPTPPASASNQTGLWHICAHTIHLSVNALHVWCRGLVGVSKNRRERMQAIGNYLANKDFDFVFLQEVWKQEDFQALTKTVASVLPYSHYFYSPFNTIFAYSPMVVCVGSGVIGSGVCILSRVEIKSTLLYRYTLNGYPHKFLHGDWFGGKGVGLCRVELEGLAINLYVTHLHAEYNRANDGYLAHRISQSLELAQFVRHTADGADVAILGGDLNTEPGDLPHCVIQMLSGWKDAFVDIFSDLSQGMTCGHPRNTYTSRGELQLAPAGKRIDYVLYRCSPDLHAKCVEFHVPMTLTTDSKVSFSDHEPLEAIISVRPASTEKTSSSPHLVSSSITGLYGVDSSVEVDTGTSVGQ</sequence>
<dbReference type="Pfam" id="PF03372">
    <property type="entry name" value="Exo_endo_phos"/>
    <property type="match status" value="1"/>
</dbReference>
<comment type="pathway">
    <text evidence="2">Lipid metabolism; sphingolipid metabolism.</text>
</comment>
<dbReference type="PANTHER" id="PTHR16320">
    <property type="entry name" value="SPHINGOMYELINASE FAMILY MEMBER"/>
    <property type="match status" value="1"/>
</dbReference>
<dbReference type="SUPFAM" id="SSF56219">
    <property type="entry name" value="DNase I-like"/>
    <property type="match status" value="1"/>
</dbReference>
<comment type="pathway">
    <text evidence="3">Sphingolipid metabolism.</text>
</comment>
<keyword evidence="6" id="KW-0812">Transmembrane</keyword>
<evidence type="ECO:0000259" key="14">
    <source>
        <dbReference type="Pfam" id="PF03372"/>
    </source>
</evidence>
<evidence type="ECO:0000313" key="15">
    <source>
        <dbReference type="EMBL" id="UYV76565.1"/>
    </source>
</evidence>
<evidence type="ECO:0000256" key="4">
    <source>
        <dbReference type="ARBA" id="ARBA00006335"/>
    </source>
</evidence>
<evidence type="ECO:0000256" key="3">
    <source>
        <dbReference type="ARBA" id="ARBA00004991"/>
    </source>
</evidence>
<evidence type="ECO:0000256" key="13">
    <source>
        <dbReference type="ARBA" id="ARBA00023136"/>
    </source>
</evidence>
<comment type="similarity">
    <text evidence="4">Belongs to the neutral sphingomyelinase family.</text>
</comment>
<accession>A0ABY6L9Y2</accession>
<keyword evidence="13" id="KW-0472">Membrane</keyword>
<evidence type="ECO:0000256" key="5">
    <source>
        <dbReference type="ARBA" id="ARBA00012369"/>
    </source>
</evidence>
<evidence type="ECO:0000256" key="1">
    <source>
        <dbReference type="ARBA" id="ARBA00004141"/>
    </source>
</evidence>
<evidence type="ECO:0000256" key="12">
    <source>
        <dbReference type="ARBA" id="ARBA00023098"/>
    </source>
</evidence>
<name>A0ABY6L9Y2_9ARAC</name>
<keyword evidence="8" id="KW-0378">Hydrolase</keyword>
<keyword evidence="10" id="KW-0746">Sphingolipid metabolism</keyword>
<dbReference type="InterPro" id="IPR038772">
    <property type="entry name" value="Sph/SMPD2-like"/>
</dbReference>
<dbReference type="Proteomes" id="UP001235939">
    <property type="component" value="Chromosome 14"/>
</dbReference>
<protein>
    <recommendedName>
        <fullName evidence="5">sphingomyelin phosphodiesterase</fullName>
        <ecNumber evidence="5">3.1.4.12</ecNumber>
    </recommendedName>
</protein>
<evidence type="ECO:0000256" key="7">
    <source>
        <dbReference type="ARBA" id="ARBA00022723"/>
    </source>
</evidence>
<dbReference type="PANTHER" id="PTHR16320:SF24">
    <property type="entry name" value="PHOSPHODIESTERASE, PUTATIVE-RELATED"/>
    <property type="match status" value="1"/>
</dbReference>
<dbReference type="Gene3D" id="3.60.10.10">
    <property type="entry name" value="Endonuclease/exonuclease/phosphatase"/>
    <property type="match status" value="1"/>
</dbReference>
<dbReference type="InterPro" id="IPR036691">
    <property type="entry name" value="Endo/exonu/phosph_ase_sf"/>
</dbReference>
<organism evidence="15 16">
    <name type="scientific">Cordylochernes scorpioides</name>
    <dbReference type="NCBI Taxonomy" id="51811"/>
    <lineage>
        <taxon>Eukaryota</taxon>
        <taxon>Metazoa</taxon>
        <taxon>Ecdysozoa</taxon>
        <taxon>Arthropoda</taxon>
        <taxon>Chelicerata</taxon>
        <taxon>Arachnida</taxon>
        <taxon>Pseudoscorpiones</taxon>
        <taxon>Cheliferoidea</taxon>
        <taxon>Chernetidae</taxon>
        <taxon>Cordylochernes</taxon>
    </lineage>
</organism>
<evidence type="ECO:0000256" key="9">
    <source>
        <dbReference type="ARBA" id="ARBA00022842"/>
    </source>
</evidence>
<keyword evidence="11" id="KW-1133">Transmembrane helix</keyword>
<evidence type="ECO:0000256" key="6">
    <source>
        <dbReference type="ARBA" id="ARBA00022692"/>
    </source>
</evidence>
<keyword evidence="16" id="KW-1185">Reference proteome</keyword>
<dbReference type="EC" id="3.1.4.12" evidence="5"/>
<keyword evidence="12" id="KW-0443">Lipid metabolism</keyword>
<evidence type="ECO:0000313" key="16">
    <source>
        <dbReference type="Proteomes" id="UP001235939"/>
    </source>
</evidence>
<evidence type="ECO:0000256" key="11">
    <source>
        <dbReference type="ARBA" id="ARBA00022989"/>
    </source>
</evidence>